<dbReference type="AlphaFoldDB" id="A9V5R9"/>
<dbReference type="InterPro" id="IPR011706">
    <property type="entry name" value="Cu-oxidase_C"/>
</dbReference>
<gene>
    <name evidence="5" type="ORF">MONBRDRAFT_27601</name>
</gene>
<dbReference type="Proteomes" id="UP000001357">
    <property type="component" value="Unassembled WGS sequence"/>
</dbReference>
<dbReference type="CDD" id="cd13892">
    <property type="entry name" value="CuRO_3_PHS"/>
    <property type="match status" value="1"/>
</dbReference>
<keyword evidence="2" id="KW-0732">Signal</keyword>
<dbReference type="STRING" id="81824.A9V5R9"/>
<sequence length="775" mass="85978">MRSLLVARLVAATCVLTAVHAEVATLYPDADISIFEAFAGISTYYSNALGGLFAGNTGGNLARRALFHFDVGQVIPEGSIVHSASLTIFMDKYPAGVSRTDTFTLHSLTRAFGEGTSYANGGQGAPPTVNDATWEYASYSIEPWTQMGGDFNSAILASVGIGSSPLSLDNSIAHPFSFSGLQAAVQTWVDTPSSNFGLIMLGAERQPQSARRFVSKEDTRSQYWPKLVIEYDPPNEPTGSCCGLDGGCTATTEVACLAKAGAFAYGPCSERSCPINCENGGCEQGACCLPGSDGCIRGSAGHAAKYTIAMVQTQVQLHRDLAPTTMWTYNGTFPGPTIEARSGEPVEILFINDLRDDAGQLRTSHYLSVEECIHGPSFNKAVPYTVPHLHGGVIPFRWDGHPDFQFGPGENDTYMFPNEQDGAMLWYHDHGLGITRLNVYMGLAGAYILRDQLETDLGLPSGRFELPLVITDRNLNFDGTLRYSDQWVGTYTGEHMLVNGKIRPYTRVERAGYRLRVLNACGTRVLILRMSKNKFHILGSERGILDKRRKSKSIRLAPAERIDLYFDFSKYEAGERLQLANYHGASHAEGEVAQGTPFLEFHVIESEKNKNKPDKYLNANLKKLKAKSKYKRRDFILSEEKDDSCGGKVFRINNGSWDDVDVKVKAGKKEIWTFVNINEGHIHPMHLHLAEFQIDERQPIVYFPGNQTYVKTGYATKPEHYERGWKDVVHVGPMESVTVVVQFDKKHLGRFPYHCHVLEHEDHDMMRQVCTSMFK</sequence>
<evidence type="ECO:0008006" key="7">
    <source>
        <dbReference type="Google" id="ProtNLM"/>
    </source>
</evidence>
<feature type="signal peptide" evidence="2">
    <location>
        <begin position="1"/>
        <end position="21"/>
    </location>
</feature>
<proteinExistence type="inferred from homology"/>
<dbReference type="eggNOG" id="ENOG502QR4X">
    <property type="taxonomic scope" value="Eukaryota"/>
</dbReference>
<protein>
    <recommendedName>
        <fullName evidence="7">Plastocyanin-like domain-containing protein</fullName>
    </recommendedName>
</protein>
<dbReference type="GeneID" id="5893292"/>
<dbReference type="KEGG" id="mbr:MONBRDRAFT_27601"/>
<dbReference type="InterPro" id="IPR011707">
    <property type="entry name" value="Cu-oxidase-like_N"/>
</dbReference>
<name>A9V5R9_MONBE</name>
<dbReference type="CDD" id="cd13844">
    <property type="entry name" value="CuRO_1_BOD_CotA_like"/>
    <property type="match status" value="1"/>
</dbReference>
<evidence type="ECO:0000256" key="1">
    <source>
        <dbReference type="ARBA" id="ARBA00010609"/>
    </source>
</evidence>
<comment type="similarity">
    <text evidence="1">Belongs to the multicopper oxidase family.</text>
</comment>
<dbReference type="CDD" id="cd14448">
    <property type="entry name" value="CuRO_2_BOD_CotA_like"/>
    <property type="match status" value="1"/>
</dbReference>
<dbReference type="Pfam" id="PF07732">
    <property type="entry name" value="Cu-oxidase_3"/>
    <property type="match status" value="2"/>
</dbReference>
<dbReference type="SUPFAM" id="SSF49503">
    <property type="entry name" value="Cupredoxins"/>
    <property type="match status" value="3"/>
</dbReference>
<dbReference type="GO" id="GO:0005507">
    <property type="term" value="F:copper ion binding"/>
    <property type="evidence" value="ECO:0007669"/>
    <property type="project" value="InterPro"/>
</dbReference>
<dbReference type="Pfam" id="PF07731">
    <property type="entry name" value="Cu-oxidase_2"/>
    <property type="match status" value="1"/>
</dbReference>
<dbReference type="InterPro" id="IPR045087">
    <property type="entry name" value="Cu-oxidase_fam"/>
</dbReference>
<dbReference type="EMBL" id="CH991561">
    <property type="protein sequence ID" value="EDQ87164.1"/>
    <property type="molecule type" value="Genomic_DNA"/>
</dbReference>
<dbReference type="PANTHER" id="PTHR48267:SF1">
    <property type="entry name" value="BILIRUBIN OXIDASE"/>
    <property type="match status" value="1"/>
</dbReference>
<dbReference type="RefSeq" id="XP_001748107.1">
    <property type="nucleotide sequence ID" value="XM_001748055.1"/>
</dbReference>
<evidence type="ECO:0000259" key="3">
    <source>
        <dbReference type="Pfam" id="PF07731"/>
    </source>
</evidence>
<keyword evidence="6" id="KW-1185">Reference proteome</keyword>
<dbReference type="OMA" id="LEFHVIE"/>
<feature type="domain" description="Plastocyanin-like" evidence="4">
    <location>
        <begin position="320"/>
        <end position="356"/>
    </location>
</feature>
<reference evidence="5 6" key="1">
    <citation type="journal article" date="2008" name="Nature">
        <title>The genome of the choanoflagellate Monosiga brevicollis and the origin of metazoans.</title>
        <authorList>
            <consortium name="JGI Sequencing"/>
            <person name="King N."/>
            <person name="Westbrook M.J."/>
            <person name="Young S.L."/>
            <person name="Kuo A."/>
            <person name="Abedin M."/>
            <person name="Chapman J."/>
            <person name="Fairclough S."/>
            <person name="Hellsten U."/>
            <person name="Isogai Y."/>
            <person name="Letunic I."/>
            <person name="Marr M."/>
            <person name="Pincus D."/>
            <person name="Putnam N."/>
            <person name="Rokas A."/>
            <person name="Wright K.J."/>
            <person name="Zuzow R."/>
            <person name="Dirks W."/>
            <person name="Good M."/>
            <person name="Goodstein D."/>
            <person name="Lemons D."/>
            <person name="Li W."/>
            <person name="Lyons J.B."/>
            <person name="Morris A."/>
            <person name="Nichols S."/>
            <person name="Richter D.J."/>
            <person name="Salamov A."/>
            <person name="Bork P."/>
            <person name="Lim W.A."/>
            <person name="Manning G."/>
            <person name="Miller W.T."/>
            <person name="McGinnis W."/>
            <person name="Shapiro H."/>
            <person name="Tjian R."/>
            <person name="Grigoriev I.V."/>
            <person name="Rokhsar D."/>
        </authorList>
    </citation>
    <scope>NUCLEOTIDE SEQUENCE [LARGE SCALE GENOMIC DNA]</scope>
    <source>
        <strain evidence="6">MX1 / ATCC 50154</strain>
    </source>
</reference>
<evidence type="ECO:0000256" key="2">
    <source>
        <dbReference type="SAM" id="SignalP"/>
    </source>
</evidence>
<evidence type="ECO:0000313" key="6">
    <source>
        <dbReference type="Proteomes" id="UP000001357"/>
    </source>
</evidence>
<dbReference type="PANTHER" id="PTHR48267">
    <property type="entry name" value="CUPREDOXIN SUPERFAMILY PROTEIN"/>
    <property type="match status" value="1"/>
</dbReference>
<dbReference type="Gene3D" id="2.60.40.420">
    <property type="entry name" value="Cupredoxins - blue copper proteins"/>
    <property type="match status" value="3"/>
</dbReference>
<evidence type="ECO:0000259" key="4">
    <source>
        <dbReference type="Pfam" id="PF07732"/>
    </source>
</evidence>
<dbReference type="InParanoid" id="A9V5R9"/>
<accession>A9V5R9</accession>
<dbReference type="InterPro" id="IPR008972">
    <property type="entry name" value="Cupredoxin"/>
</dbReference>
<feature type="domain" description="Plastocyanin-like" evidence="4">
    <location>
        <begin position="384"/>
        <end position="452"/>
    </location>
</feature>
<dbReference type="NCBIfam" id="NF033679">
    <property type="entry name" value="DNRLRE_dom"/>
    <property type="match status" value="1"/>
</dbReference>
<feature type="chain" id="PRO_5002745305" description="Plastocyanin-like domain-containing protein" evidence="2">
    <location>
        <begin position="22"/>
        <end position="775"/>
    </location>
</feature>
<dbReference type="GO" id="GO:0016491">
    <property type="term" value="F:oxidoreductase activity"/>
    <property type="evidence" value="ECO:0000318"/>
    <property type="project" value="GO_Central"/>
</dbReference>
<organism evidence="5 6">
    <name type="scientific">Monosiga brevicollis</name>
    <name type="common">Choanoflagellate</name>
    <dbReference type="NCBI Taxonomy" id="81824"/>
    <lineage>
        <taxon>Eukaryota</taxon>
        <taxon>Choanoflagellata</taxon>
        <taxon>Craspedida</taxon>
        <taxon>Salpingoecidae</taxon>
        <taxon>Monosiga</taxon>
    </lineage>
</organism>
<feature type="domain" description="Plastocyanin-like" evidence="3">
    <location>
        <begin position="654"/>
        <end position="771"/>
    </location>
</feature>
<evidence type="ECO:0000313" key="5">
    <source>
        <dbReference type="EMBL" id="EDQ87164.1"/>
    </source>
</evidence>